<evidence type="ECO:0000256" key="1">
    <source>
        <dbReference type="SAM" id="MobiDB-lite"/>
    </source>
</evidence>
<dbReference type="EMBL" id="ACWF01000104">
    <property type="protein sequence ID" value="EHL77932.1"/>
    <property type="molecule type" value="Genomic_DNA"/>
</dbReference>
<dbReference type="PANTHER" id="PTHR35788:SF1">
    <property type="entry name" value="EXPORTED PROTEIN"/>
    <property type="match status" value="1"/>
</dbReference>
<dbReference type="PANTHER" id="PTHR35788">
    <property type="entry name" value="EXPORTED PROTEIN-RELATED"/>
    <property type="match status" value="1"/>
</dbReference>
<reference evidence="2 3" key="1">
    <citation type="submission" date="2011-09" db="EMBL/GenBank/DDBJ databases">
        <title>The Genome Sequence of Bacillus smithii 7_3_47FAA.</title>
        <authorList>
            <consortium name="The Broad Institute Genome Sequencing Platform"/>
            <person name="Earl A."/>
            <person name="Ward D."/>
            <person name="Feldgarden M."/>
            <person name="Gevers D."/>
            <person name="Daigneault M."/>
            <person name="Strauss J."/>
            <person name="Allen-Vercoe E."/>
            <person name="Young S.K."/>
            <person name="Zeng Q."/>
            <person name="Gargeya S."/>
            <person name="Fitzgerald M."/>
            <person name="Haas B."/>
            <person name="Abouelleil A."/>
            <person name="Alvarado L."/>
            <person name="Arachchi H.M."/>
            <person name="Berlin A."/>
            <person name="Brown A."/>
            <person name="Chapman S.B."/>
            <person name="Chen Z."/>
            <person name="Dunbar C."/>
            <person name="Freedman E."/>
            <person name="Gearin G."/>
            <person name="Goldberg J."/>
            <person name="Griggs A."/>
            <person name="Gujja S."/>
            <person name="Heiman D."/>
            <person name="Howarth C."/>
            <person name="Larson L."/>
            <person name="Lui A."/>
            <person name="MacDonald P.J.P."/>
            <person name="Montmayeur A."/>
            <person name="Murphy C."/>
            <person name="Neiman D."/>
            <person name="Pearson M."/>
            <person name="Priest M."/>
            <person name="Roberts A."/>
            <person name="Saif S."/>
            <person name="Shea T."/>
            <person name="Shenoy N."/>
            <person name="Sisk P."/>
            <person name="Stolte C."/>
            <person name="Sykes S."/>
            <person name="Wortman J."/>
            <person name="Nusbaum C."/>
            <person name="Birren B."/>
        </authorList>
    </citation>
    <scope>NUCLEOTIDE SEQUENCE [LARGE SCALE GENOMIC DNA]</scope>
    <source>
        <strain evidence="2 3">7_3_47FAA</strain>
    </source>
</reference>
<feature type="region of interest" description="Disordered" evidence="1">
    <location>
        <begin position="378"/>
        <end position="458"/>
    </location>
</feature>
<sequence>MNRTNMFRFFAILLISTIVLMALSKITSLAMASFSKKEPVFAEGTYIGPINISSLNKAEAESKISENVLDWQKKSTVSFTFFNKTISVPMSVVHFKVASSLNACLDGEKNILYTEVDEQSLKTILFKKLENPELVNLIDLEKVKQLLKEKAGRLDSSQQTEDLVQYLKASDNKPKIIDSKRIFVNDPADMEDWLSSNSTMTLKPEKIFSLNDYIQNLDNDDKGFFIQCASAIYQLTLPTNLQIVERHISDNLPEGIELGYEARVDGSKADLKIYNPNHTAFVIKSEKISNHVLKLSLIGPSDPFTYQLVKKNVKTYAPRKVIQYRPLAETAANQNGKYGYSAELYKQVALNHKVFYESLVSKDFYLPIPKIVVENLKQPESDATSDENSGTENGATEYTANEKTDSASQNTTTGNTPNNEAANPSQTSQNGSSSNQEKPSSSTQNTNQSHGHSTDRNP</sequence>
<feature type="compositionally biased region" description="Polar residues" evidence="1">
    <location>
        <begin position="386"/>
        <end position="399"/>
    </location>
</feature>
<accession>G9QLR4</accession>
<keyword evidence="3" id="KW-1185">Reference proteome</keyword>
<feature type="compositionally biased region" description="Polar residues" evidence="1">
    <location>
        <begin position="406"/>
        <end position="422"/>
    </location>
</feature>
<dbReference type="AlphaFoldDB" id="G9QLR4"/>
<dbReference type="RefSeq" id="WP_003354325.1">
    <property type="nucleotide sequence ID" value="NZ_JH414755.1"/>
</dbReference>
<dbReference type="PATRIC" id="fig|665952.3.peg.2000"/>
<evidence type="ECO:0000313" key="2">
    <source>
        <dbReference type="EMBL" id="EHL77932.1"/>
    </source>
</evidence>
<dbReference type="InterPro" id="IPR052913">
    <property type="entry name" value="Glycopeptide_resist_protein"/>
</dbReference>
<proteinExistence type="predicted"/>
<evidence type="ECO:0000313" key="3">
    <source>
        <dbReference type="Proteomes" id="UP000011747"/>
    </source>
</evidence>
<comment type="caution">
    <text evidence="2">The sequence shown here is derived from an EMBL/GenBank/DDBJ whole genome shotgun (WGS) entry which is preliminary data.</text>
</comment>
<evidence type="ECO:0008006" key="4">
    <source>
        <dbReference type="Google" id="ProtNLM"/>
    </source>
</evidence>
<dbReference type="HOGENOM" id="CLU_042891_0_0_9"/>
<gene>
    <name evidence="2" type="ORF">HMPREF1015_03157</name>
</gene>
<feature type="compositionally biased region" description="Low complexity" evidence="1">
    <location>
        <begin position="423"/>
        <end position="436"/>
    </location>
</feature>
<name>G9QLR4_9BACI</name>
<dbReference type="Proteomes" id="UP000011747">
    <property type="component" value="Unassembled WGS sequence"/>
</dbReference>
<organism evidence="2 3">
    <name type="scientific">Bacillus smithii 7_3_47FAA</name>
    <dbReference type="NCBI Taxonomy" id="665952"/>
    <lineage>
        <taxon>Bacteria</taxon>
        <taxon>Bacillati</taxon>
        <taxon>Bacillota</taxon>
        <taxon>Bacilli</taxon>
        <taxon>Bacillales</taxon>
        <taxon>Bacillaceae</taxon>
        <taxon>Bacillus</taxon>
    </lineage>
</organism>
<feature type="compositionally biased region" description="Polar residues" evidence="1">
    <location>
        <begin position="437"/>
        <end position="451"/>
    </location>
</feature>
<protein>
    <recommendedName>
        <fullName evidence="4">G5 domain-containing protein</fullName>
    </recommendedName>
</protein>